<dbReference type="AlphaFoldDB" id="A0A0K0CT88"/>
<dbReference type="WBParaSite" id="ACAC_0000026201-mRNA-1">
    <property type="protein sequence ID" value="ACAC_0000026201-mRNA-1"/>
    <property type="gene ID" value="ACAC_0000026201"/>
</dbReference>
<protein>
    <submittedName>
        <fullName evidence="2">WD_REPEATS_REGION domain-containing protein</fullName>
    </submittedName>
</protein>
<sequence>AWRYPLCQGSRPGDCDPVSCGGTCESRYIRFFDRFSKTDRTSKNCHCAKEKICSIIGMHPHAGCRSYSTLSAAGQRLIRLWSLDGKDRRLRFSNDILKRFSEKERHRQLINGNSRFCCRSITFSRAPAMRLRGSAVGEVRIAAVVPVIIMFIVIR</sequence>
<accession>A0A0K0CT88</accession>
<dbReference type="Proteomes" id="UP000035642">
    <property type="component" value="Unassembled WGS sequence"/>
</dbReference>
<name>A0A0K0CT88_ANGCA</name>
<proteinExistence type="predicted"/>
<evidence type="ECO:0000313" key="2">
    <source>
        <dbReference type="WBParaSite" id="ACAC_0000026201-mRNA-1"/>
    </source>
</evidence>
<reference evidence="1" key="1">
    <citation type="submission" date="2012-09" db="EMBL/GenBank/DDBJ databases">
        <authorList>
            <person name="Martin A.A."/>
        </authorList>
    </citation>
    <scope>NUCLEOTIDE SEQUENCE</scope>
</reference>
<keyword evidence="1" id="KW-1185">Reference proteome</keyword>
<reference evidence="2" key="2">
    <citation type="submission" date="2017-02" db="UniProtKB">
        <authorList>
            <consortium name="WormBaseParasite"/>
        </authorList>
    </citation>
    <scope>IDENTIFICATION</scope>
</reference>
<evidence type="ECO:0000313" key="1">
    <source>
        <dbReference type="Proteomes" id="UP000035642"/>
    </source>
</evidence>
<organism evidence="1 2">
    <name type="scientific">Angiostrongylus cantonensis</name>
    <name type="common">Rat lungworm</name>
    <dbReference type="NCBI Taxonomy" id="6313"/>
    <lineage>
        <taxon>Eukaryota</taxon>
        <taxon>Metazoa</taxon>
        <taxon>Ecdysozoa</taxon>
        <taxon>Nematoda</taxon>
        <taxon>Chromadorea</taxon>
        <taxon>Rhabditida</taxon>
        <taxon>Rhabditina</taxon>
        <taxon>Rhabditomorpha</taxon>
        <taxon>Strongyloidea</taxon>
        <taxon>Metastrongylidae</taxon>
        <taxon>Angiostrongylus</taxon>
    </lineage>
</organism>